<dbReference type="PANTHER" id="PTHR30535:SF34">
    <property type="entry name" value="MOLYBDATE-BINDING PROTEIN MOLA"/>
    <property type="match status" value="1"/>
</dbReference>
<organism evidence="4 5">
    <name type="scientific">Halanaerobium polyolivorans</name>
    <dbReference type="NCBI Taxonomy" id="2886943"/>
    <lineage>
        <taxon>Bacteria</taxon>
        <taxon>Bacillati</taxon>
        <taxon>Bacillota</taxon>
        <taxon>Clostridia</taxon>
        <taxon>Halanaerobiales</taxon>
        <taxon>Halanaerobiaceae</taxon>
        <taxon>Halanaerobium</taxon>
    </lineage>
</organism>
<keyword evidence="2" id="KW-0732">Signal</keyword>
<dbReference type="InterPro" id="IPR002491">
    <property type="entry name" value="ABC_transptr_periplasmic_BD"/>
</dbReference>
<sequence length="335" mass="38103">MLKKITSVLTLFLLLILIFSFNNAAAEKIVIEDYQAELVEIDTPVERIICMSPAMIEILIILGGEEKVVARTEMDADLLSSAQDIPVVGSSSNRPQIEAVLELEPDLIIADTMLSDRNRKVFESFGIDVVVESTSDPDRLNQVIDNFALILDNSEKAEELKAFMSEYEELIENRLAAVEREQRPLVYWEWRGKFRTGTSKATVDPLIDFAGGINIAHDLEGSYPVVSSEFVWEENPDVIIKMASRDDSLADMQNSRNELMNRNALKDTNAVQDERVHIISWDVQNGIFSIIGKLYYAKFFHPDIFADIEPGLIREEMLKRFFEQEEFDIAVYPND</sequence>
<dbReference type="Gene3D" id="3.40.50.1980">
    <property type="entry name" value="Nitrogenase molybdenum iron protein domain"/>
    <property type="match status" value="2"/>
</dbReference>
<feature type="chain" id="PRO_5043419722" evidence="2">
    <location>
        <begin position="25"/>
        <end position="335"/>
    </location>
</feature>
<comment type="caution">
    <text evidence="4">The sequence shown here is derived from an EMBL/GenBank/DDBJ whole genome shotgun (WGS) entry which is preliminary data.</text>
</comment>
<comment type="similarity">
    <text evidence="1">Belongs to the bacterial solute-binding protein 8 family.</text>
</comment>
<dbReference type="PANTHER" id="PTHR30535">
    <property type="entry name" value="VITAMIN B12-BINDING PROTEIN"/>
    <property type="match status" value="1"/>
</dbReference>
<gene>
    <name evidence="4" type="ORF">LJ207_09030</name>
</gene>
<protein>
    <submittedName>
        <fullName evidence="4">ABC transporter substrate-binding protein</fullName>
    </submittedName>
</protein>
<dbReference type="RefSeq" id="WP_229346168.1">
    <property type="nucleotide sequence ID" value="NZ_JAJFAT010000012.1"/>
</dbReference>
<accession>A0AAW4X0X7</accession>
<dbReference type="Proteomes" id="UP001199296">
    <property type="component" value="Unassembled WGS sequence"/>
</dbReference>
<feature type="domain" description="Fe/B12 periplasmic-binding" evidence="3">
    <location>
        <begin position="47"/>
        <end position="312"/>
    </location>
</feature>
<dbReference type="Pfam" id="PF01497">
    <property type="entry name" value="Peripla_BP_2"/>
    <property type="match status" value="1"/>
</dbReference>
<keyword evidence="5" id="KW-1185">Reference proteome</keyword>
<reference evidence="4 5" key="1">
    <citation type="submission" date="2021-10" db="EMBL/GenBank/DDBJ databases">
        <authorList>
            <person name="Grouzdev D.S."/>
            <person name="Pantiukh K.S."/>
            <person name="Krutkina M.S."/>
        </authorList>
    </citation>
    <scope>NUCLEOTIDE SEQUENCE [LARGE SCALE GENOMIC DNA]</scope>
    <source>
        <strain evidence="4 5">Z-7514</strain>
    </source>
</reference>
<evidence type="ECO:0000313" key="5">
    <source>
        <dbReference type="Proteomes" id="UP001199296"/>
    </source>
</evidence>
<dbReference type="EMBL" id="JAJFAT010000012">
    <property type="protein sequence ID" value="MCC3145464.1"/>
    <property type="molecule type" value="Genomic_DNA"/>
</dbReference>
<dbReference type="PROSITE" id="PS50983">
    <property type="entry name" value="FE_B12_PBP"/>
    <property type="match status" value="1"/>
</dbReference>
<feature type="signal peptide" evidence="2">
    <location>
        <begin position="1"/>
        <end position="24"/>
    </location>
</feature>
<evidence type="ECO:0000313" key="4">
    <source>
        <dbReference type="EMBL" id="MCC3145464.1"/>
    </source>
</evidence>
<evidence type="ECO:0000256" key="2">
    <source>
        <dbReference type="SAM" id="SignalP"/>
    </source>
</evidence>
<evidence type="ECO:0000256" key="1">
    <source>
        <dbReference type="ARBA" id="ARBA00008814"/>
    </source>
</evidence>
<proteinExistence type="inferred from homology"/>
<name>A0AAW4X0X7_9FIRM</name>
<dbReference type="AlphaFoldDB" id="A0AAW4X0X7"/>
<dbReference type="InterPro" id="IPR050902">
    <property type="entry name" value="ABC_Transporter_SBP"/>
</dbReference>
<evidence type="ECO:0000259" key="3">
    <source>
        <dbReference type="PROSITE" id="PS50983"/>
    </source>
</evidence>
<dbReference type="SUPFAM" id="SSF53807">
    <property type="entry name" value="Helical backbone' metal receptor"/>
    <property type="match status" value="1"/>
</dbReference>